<organism evidence="1">
    <name type="scientific">Dyadobacter sp. 676</name>
    <dbReference type="NCBI Taxonomy" id="3088362"/>
    <lineage>
        <taxon>Bacteria</taxon>
        <taxon>Pseudomonadati</taxon>
        <taxon>Bacteroidota</taxon>
        <taxon>Cytophagia</taxon>
        <taxon>Cytophagales</taxon>
        <taxon>Spirosomataceae</taxon>
        <taxon>Dyadobacter</taxon>
    </lineage>
</organism>
<evidence type="ECO:0000313" key="1">
    <source>
        <dbReference type="EMBL" id="XCH22269.1"/>
    </source>
</evidence>
<dbReference type="RefSeq" id="WP_353717601.1">
    <property type="nucleotide sequence ID" value="NZ_CP159289.1"/>
</dbReference>
<protein>
    <recommendedName>
        <fullName evidence="2">DUF2490 domain-containing protein</fullName>
    </recommendedName>
</protein>
<accession>A0AAU8FF55</accession>
<sequence length="232" mass="26812">MKTLLTIIITIGIPCLSGELAAQNVSKWESGITADLGRTYYHRNYYEDSRKFKDDGGGYISHFKSNYVWGSGVWIERHFSPRFSGLVQLTYHQTDILPDLFSQWYDSGFWYARETHHHGRAESGIRSYINPRSKFKFFIEAKAGVEKFLVAVEHPFYEEKVIIRDAFGYDRVLPVASAVAGIKWRRFALMADYGRDLLGARRDNPEKLGFMPEKAKISTQRITVKTTFTIFK</sequence>
<name>A0AAU8FF55_9BACT</name>
<evidence type="ECO:0008006" key="2">
    <source>
        <dbReference type="Google" id="ProtNLM"/>
    </source>
</evidence>
<gene>
    <name evidence="1" type="ORF">ABV298_18175</name>
</gene>
<proteinExistence type="predicted"/>
<reference evidence="1" key="1">
    <citation type="submission" date="2024-06" db="EMBL/GenBank/DDBJ databases">
        <title>Sequencing and assembly of the genome of Dyadobacter sp. strain 676, a symbiont of Cyamopsis tetragonoloba.</title>
        <authorList>
            <person name="Guro P."/>
            <person name="Sazanova A."/>
            <person name="Kuznetsova I."/>
            <person name="Belimov A."/>
            <person name="Safronova V."/>
        </authorList>
    </citation>
    <scope>NUCLEOTIDE SEQUENCE</scope>
    <source>
        <strain evidence="1">676</strain>
    </source>
</reference>
<dbReference type="EMBL" id="CP159289">
    <property type="protein sequence ID" value="XCH22269.1"/>
    <property type="molecule type" value="Genomic_DNA"/>
</dbReference>
<dbReference type="AlphaFoldDB" id="A0AAU8FF55"/>